<dbReference type="RefSeq" id="WP_183300257.1">
    <property type="nucleotide sequence ID" value="NZ_JACHWF010000006.1"/>
</dbReference>
<dbReference type="PIRSF" id="PIRSF002741">
    <property type="entry name" value="MppA"/>
    <property type="match status" value="1"/>
</dbReference>
<sequence length="512" mass="55609">MSQSSPSLSRCLAVCTVCLAAFLSACGKPAGDATAGNTLRVAFRAQNPGTLDPHNGTEGSEHVILWTIFATLLNFDPETLQPTPGLAASWRWVDGKTLRLKLVEGAIFQDGTPLDAAAVKFNLDRLVSAKATIAADLAAVSSVEASGTHEVTLHLKYPAASVLLALADRAGMMVSPTALERDPRGFGRNPVGAGPYRFVEWVSGDRIRVAKFDRYHVAGEPRLDGILFRLMPDPETRLNALRSGDVDLIYDVDPASLPTLQQQGNLQTVVSKSLAYFEMYINMAKPPFDQVKVRRALSMAIDRHALIAAVQQGHGEPAWSPMPSSEWAYTPAIANQPPYDVEQARRLLAEAGLPDGFAFKMAFEAGAINERRAEVIQAQLARIHVKVELLPSETAQAISRYLSGEVPVLNNRWTGRIDPAMTYAGQFSRNGFTNVGKHESPGLLAAMAQGESTTDLAQRARAYATVNRILLEEAFNIPLFFQAGIVAYDKRVQGFVPNLLSKPRFDGVSLSR</sequence>
<dbReference type="EMBL" id="JACHWF010000006">
    <property type="protein sequence ID" value="MBB3009875.1"/>
    <property type="molecule type" value="Genomic_DNA"/>
</dbReference>
<dbReference type="Proteomes" id="UP000578036">
    <property type="component" value="Unassembled WGS sequence"/>
</dbReference>
<dbReference type="Pfam" id="PF00496">
    <property type="entry name" value="SBP_bac_5"/>
    <property type="match status" value="1"/>
</dbReference>
<dbReference type="SUPFAM" id="SSF53850">
    <property type="entry name" value="Periplasmic binding protein-like II"/>
    <property type="match status" value="1"/>
</dbReference>
<feature type="domain" description="Solute-binding protein family 5" evidence="4">
    <location>
        <begin position="82"/>
        <end position="430"/>
    </location>
</feature>
<proteinExistence type="inferred from homology"/>
<dbReference type="GO" id="GO:0030288">
    <property type="term" value="C:outer membrane-bounded periplasmic space"/>
    <property type="evidence" value="ECO:0007669"/>
    <property type="project" value="UniProtKB-ARBA"/>
</dbReference>
<keyword evidence="6" id="KW-1185">Reference proteome</keyword>
<dbReference type="PANTHER" id="PTHR30290:SF38">
    <property type="entry name" value="D,D-DIPEPTIDE-BINDING PERIPLASMIC PROTEIN DDPA-RELATED"/>
    <property type="match status" value="1"/>
</dbReference>
<gene>
    <name evidence="5" type="ORF">FHX61_004551</name>
</gene>
<evidence type="ECO:0000256" key="1">
    <source>
        <dbReference type="ARBA" id="ARBA00005695"/>
    </source>
</evidence>
<dbReference type="GO" id="GO:0015833">
    <property type="term" value="P:peptide transport"/>
    <property type="evidence" value="ECO:0007669"/>
    <property type="project" value="TreeGrafter"/>
</dbReference>
<feature type="signal peptide" evidence="3">
    <location>
        <begin position="1"/>
        <end position="27"/>
    </location>
</feature>
<comment type="similarity">
    <text evidence="1">Belongs to the bacterial solute-binding protein 5 family.</text>
</comment>
<organism evidence="5 6">
    <name type="scientific">Cupriavidus alkaliphilus</name>
    <dbReference type="NCBI Taxonomy" id="942866"/>
    <lineage>
        <taxon>Bacteria</taxon>
        <taxon>Pseudomonadati</taxon>
        <taxon>Pseudomonadota</taxon>
        <taxon>Betaproteobacteria</taxon>
        <taxon>Burkholderiales</taxon>
        <taxon>Burkholderiaceae</taxon>
        <taxon>Cupriavidus</taxon>
    </lineage>
</organism>
<accession>A0A7W4VE01</accession>
<reference evidence="5 6" key="1">
    <citation type="submission" date="2020-08" db="EMBL/GenBank/DDBJ databases">
        <title>Genomic Encyclopedia of Type Strains, Phase IV (KMG-V): Genome sequencing to study the core and pangenomes of soil and plant-associated prokaryotes.</title>
        <authorList>
            <person name="Whitman W."/>
        </authorList>
    </citation>
    <scope>NUCLEOTIDE SEQUENCE [LARGE SCALE GENOMIC DNA]</scope>
    <source>
        <strain evidence="5 6">SLV-2362</strain>
    </source>
</reference>
<comment type="caution">
    <text evidence="5">The sequence shown here is derived from an EMBL/GenBank/DDBJ whole genome shotgun (WGS) entry which is preliminary data.</text>
</comment>
<evidence type="ECO:0000259" key="4">
    <source>
        <dbReference type="Pfam" id="PF00496"/>
    </source>
</evidence>
<dbReference type="InterPro" id="IPR039424">
    <property type="entry name" value="SBP_5"/>
</dbReference>
<dbReference type="InterPro" id="IPR030678">
    <property type="entry name" value="Peptide/Ni-bd"/>
</dbReference>
<dbReference type="InterPro" id="IPR000914">
    <property type="entry name" value="SBP_5_dom"/>
</dbReference>
<dbReference type="Gene3D" id="3.10.105.10">
    <property type="entry name" value="Dipeptide-binding Protein, Domain 3"/>
    <property type="match status" value="1"/>
</dbReference>
<evidence type="ECO:0000313" key="6">
    <source>
        <dbReference type="Proteomes" id="UP000578036"/>
    </source>
</evidence>
<dbReference type="GO" id="GO:0043190">
    <property type="term" value="C:ATP-binding cassette (ABC) transporter complex"/>
    <property type="evidence" value="ECO:0007669"/>
    <property type="project" value="InterPro"/>
</dbReference>
<evidence type="ECO:0000313" key="5">
    <source>
        <dbReference type="EMBL" id="MBB3009875.1"/>
    </source>
</evidence>
<evidence type="ECO:0000256" key="3">
    <source>
        <dbReference type="SAM" id="SignalP"/>
    </source>
</evidence>
<name>A0A7W4VE01_9BURK</name>
<dbReference type="Gene3D" id="3.40.190.10">
    <property type="entry name" value="Periplasmic binding protein-like II"/>
    <property type="match status" value="1"/>
</dbReference>
<protein>
    <submittedName>
        <fullName evidence="5">Peptide/nickel transport system permease protein/peptide/nickel transport system substrate-binding protein</fullName>
    </submittedName>
</protein>
<dbReference type="Gene3D" id="3.90.76.10">
    <property type="entry name" value="Dipeptide-binding Protein, Domain 1"/>
    <property type="match status" value="1"/>
</dbReference>
<keyword evidence="2 3" id="KW-0732">Signal</keyword>
<evidence type="ECO:0000256" key="2">
    <source>
        <dbReference type="ARBA" id="ARBA00022729"/>
    </source>
</evidence>
<feature type="chain" id="PRO_5030684489" evidence="3">
    <location>
        <begin position="28"/>
        <end position="512"/>
    </location>
</feature>
<dbReference type="AlphaFoldDB" id="A0A7W4VE01"/>
<dbReference type="GO" id="GO:1904680">
    <property type="term" value="F:peptide transmembrane transporter activity"/>
    <property type="evidence" value="ECO:0007669"/>
    <property type="project" value="TreeGrafter"/>
</dbReference>
<dbReference type="PANTHER" id="PTHR30290">
    <property type="entry name" value="PERIPLASMIC BINDING COMPONENT OF ABC TRANSPORTER"/>
    <property type="match status" value="1"/>
</dbReference>